<accession>A0A5C6RUF6</accession>
<dbReference type="InterPro" id="IPR006252">
    <property type="entry name" value="Malate_synthA"/>
</dbReference>
<evidence type="ECO:0000313" key="12">
    <source>
        <dbReference type="Proteomes" id="UP000321580"/>
    </source>
</evidence>
<dbReference type="GO" id="GO:0006099">
    <property type="term" value="P:tricarboxylic acid cycle"/>
    <property type="evidence" value="ECO:0007669"/>
    <property type="project" value="UniProtKB-KW"/>
</dbReference>
<keyword evidence="5 11" id="KW-0808">Transferase</keyword>
<evidence type="ECO:0000313" key="11">
    <source>
        <dbReference type="EMBL" id="TXB65609.1"/>
    </source>
</evidence>
<feature type="domain" description="Malate synthase TIM barrel" evidence="8">
    <location>
        <begin position="167"/>
        <end position="411"/>
    </location>
</feature>
<dbReference type="Gene3D" id="3.20.20.360">
    <property type="entry name" value="Malate synthase, domain 3"/>
    <property type="match status" value="1"/>
</dbReference>
<evidence type="ECO:0000256" key="1">
    <source>
        <dbReference type="ARBA" id="ARBA00006394"/>
    </source>
</evidence>
<dbReference type="GO" id="GO:0004474">
    <property type="term" value="F:malate synthase activity"/>
    <property type="evidence" value="ECO:0007669"/>
    <property type="project" value="UniProtKB-EC"/>
</dbReference>
<evidence type="ECO:0000259" key="8">
    <source>
        <dbReference type="Pfam" id="PF01274"/>
    </source>
</evidence>
<dbReference type="FunFam" id="1.20.1220.12:FF:000001">
    <property type="entry name" value="Malate synthase"/>
    <property type="match status" value="1"/>
</dbReference>
<comment type="catalytic activity">
    <reaction evidence="6">
        <text>glyoxylate + acetyl-CoA + H2O = (S)-malate + CoA + H(+)</text>
        <dbReference type="Rhea" id="RHEA:18181"/>
        <dbReference type="ChEBI" id="CHEBI:15377"/>
        <dbReference type="ChEBI" id="CHEBI:15378"/>
        <dbReference type="ChEBI" id="CHEBI:15589"/>
        <dbReference type="ChEBI" id="CHEBI:36655"/>
        <dbReference type="ChEBI" id="CHEBI:57287"/>
        <dbReference type="ChEBI" id="CHEBI:57288"/>
        <dbReference type="EC" id="2.3.3.9"/>
    </reaction>
</comment>
<evidence type="ECO:0000256" key="6">
    <source>
        <dbReference type="ARBA" id="ARBA00047918"/>
    </source>
</evidence>
<feature type="active site" description="Proton donor" evidence="7">
    <location>
        <position position="451"/>
    </location>
</feature>
<reference evidence="11 12" key="1">
    <citation type="submission" date="2019-08" db="EMBL/GenBank/DDBJ databases">
        <title>Genome of Phaeodactylibacter luteus.</title>
        <authorList>
            <person name="Bowman J.P."/>
        </authorList>
    </citation>
    <scope>NUCLEOTIDE SEQUENCE [LARGE SCALE GENOMIC DNA]</scope>
    <source>
        <strain evidence="11 12">KCTC 42180</strain>
    </source>
</reference>
<keyword evidence="11" id="KW-0012">Acyltransferase</keyword>
<dbReference type="InterPro" id="IPR011076">
    <property type="entry name" value="Malate_synth_sf"/>
</dbReference>
<dbReference type="Pfam" id="PF20659">
    <property type="entry name" value="MS_C"/>
    <property type="match status" value="1"/>
</dbReference>
<dbReference type="InterPro" id="IPR048355">
    <property type="entry name" value="MS_C"/>
</dbReference>
<feature type="active site" description="Proton acceptor" evidence="7">
    <location>
        <position position="171"/>
    </location>
</feature>
<dbReference type="Pfam" id="PF20656">
    <property type="entry name" value="MS_N"/>
    <property type="match status" value="1"/>
</dbReference>
<dbReference type="SUPFAM" id="SSF51645">
    <property type="entry name" value="Malate synthase G"/>
    <property type="match status" value="1"/>
</dbReference>
<dbReference type="Gene3D" id="1.20.1220.12">
    <property type="entry name" value="Malate synthase, domain III"/>
    <property type="match status" value="1"/>
</dbReference>
<keyword evidence="12" id="KW-1185">Reference proteome</keyword>
<dbReference type="PANTHER" id="PTHR42902">
    <property type="entry name" value="MALATE SYNTHASE"/>
    <property type="match status" value="1"/>
</dbReference>
<comment type="similarity">
    <text evidence="1">Belongs to the malate synthase family.</text>
</comment>
<dbReference type="GO" id="GO:0005737">
    <property type="term" value="C:cytoplasm"/>
    <property type="evidence" value="ECO:0007669"/>
    <property type="project" value="TreeGrafter"/>
</dbReference>
<dbReference type="CDD" id="cd00727">
    <property type="entry name" value="malate_synt_A"/>
    <property type="match status" value="1"/>
</dbReference>
<evidence type="ECO:0000256" key="5">
    <source>
        <dbReference type="ARBA" id="ARBA00022679"/>
    </source>
</evidence>
<dbReference type="AlphaFoldDB" id="A0A5C6RUF6"/>
<dbReference type="Pfam" id="PF01274">
    <property type="entry name" value="MS_TIM-barrel"/>
    <property type="match status" value="1"/>
</dbReference>
<protein>
    <recommendedName>
        <fullName evidence="2">malate synthase</fullName>
        <ecNumber evidence="2">2.3.3.9</ecNumber>
    </recommendedName>
</protein>
<dbReference type="InterPro" id="IPR001465">
    <property type="entry name" value="Malate_synthase_TIM"/>
</dbReference>
<dbReference type="FunFam" id="3.20.20.360:FF:000001">
    <property type="entry name" value="Malate synthase"/>
    <property type="match status" value="1"/>
</dbReference>
<gene>
    <name evidence="11" type="primary">aceB</name>
    <name evidence="11" type="ORF">FRY97_06400</name>
</gene>
<evidence type="ECO:0000256" key="4">
    <source>
        <dbReference type="ARBA" id="ARBA00022532"/>
    </source>
</evidence>
<proteinExistence type="inferred from homology"/>
<evidence type="ECO:0000259" key="10">
    <source>
        <dbReference type="Pfam" id="PF20659"/>
    </source>
</evidence>
<dbReference type="EMBL" id="VOOR01000009">
    <property type="protein sequence ID" value="TXB65609.1"/>
    <property type="molecule type" value="Genomic_DNA"/>
</dbReference>
<organism evidence="11 12">
    <name type="scientific">Phaeodactylibacter luteus</name>
    <dbReference type="NCBI Taxonomy" id="1564516"/>
    <lineage>
        <taxon>Bacteria</taxon>
        <taxon>Pseudomonadati</taxon>
        <taxon>Bacteroidota</taxon>
        <taxon>Saprospiria</taxon>
        <taxon>Saprospirales</taxon>
        <taxon>Haliscomenobacteraceae</taxon>
        <taxon>Phaeodactylibacter</taxon>
    </lineage>
</organism>
<dbReference type="InterPro" id="IPR046363">
    <property type="entry name" value="MS_N_TIM-barrel_dom"/>
</dbReference>
<keyword evidence="4" id="KW-0816">Tricarboxylic acid cycle</keyword>
<dbReference type="InterPro" id="IPR048356">
    <property type="entry name" value="MS_N"/>
</dbReference>
<dbReference type="InterPro" id="IPR044856">
    <property type="entry name" value="Malate_synth_C_sf"/>
</dbReference>
<dbReference type="OrthoDB" id="9768429at2"/>
<keyword evidence="3" id="KW-0329">Glyoxylate bypass</keyword>
<comment type="caution">
    <text evidence="11">The sequence shown here is derived from an EMBL/GenBank/DDBJ whole genome shotgun (WGS) entry which is preliminary data.</text>
</comment>
<dbReference type="PIRSF" id="PIRSF001363">
    <property type="entry name" value="Malate_synth"/>
    <property type="match status" value="1"/>
</dbReference>
<feature type="domain" description="Malate synthase N-terminal" evidence="9">
    <location>
        <begin position="14"/>
        <end position="76"/>
    </location>
</feature>
<name>A0A5C6RUF6_9BACT</name>
<evidence type="ECO:0000256" key="3">
    <source>
        <dbReference type="ARBA" id="ARBA00022435"/>
    </source>
</evidence>
<dbReference type="Proteomes" id="UP000321580">
    <property type="component" value="Unassembled WGS sequence"/>
</dbReference>
<evidence type="ECO:0000256" key="2">
    <source>
        <dbReference type="ARBA" id="ARBA00012636"/>
    </source>
</evidence>
<sequence length="537" mass="60769">METMTQTAYPKIEGLEITGTFEPAFAEILTEDAQRFLLALHRQFDERRCELLEAREARQQAINEGQLPDFLPETRHIRESDWKVAPLPPDLLDRRVEITGPVDRKMVINALNSGAKCFMADFEDSNTPNWHNNISGHINLRDAINRDISFEDARRGKSYRLNEQTAVLLVRPRGWHLLEKHLLADGRPMSGALADFGLYFFHNVRSLLANGSGPYFYLPKLESHLEARLWNDVFVFAQDFLGIPQQTIKATVLIETILASFELNEILYELRGHSAGLNCGRWDYIFSYIKKLRNLKGYVLPDRAQVTMSVGFMKAYSQLVIQTCHRRGVHAMGGMAAQIPIKGDDAANTAALEKVRKDKLREAQDGHDGTWVAHPGLVPIAMAVFDEYMPQKNQISNKREDVAVSANDLLTPPQGSISEAGLRLNMNVGILYIESWLRGQGAAAIYHLMEDAATAEISRTQVWQWIQAGAQLDDGRTITYELCQSLLPEELQKIESYVGADAYAKGRFPEAIELFDQLIRSDEYIEFLTLPAYELID</sequence>
<dbReference type="GO" id="GO:0006097">
    <property type="term" value="P:glyoxylate cycle"/>
    <property type="evidence" value="ECO:0007669"/>
    <property type="project" value="UniProtKB-KW"/>
</dbReference>
<dbReference type="PANTHER" id="PTHR42902:SF1">
    <property type="entry name" value="MALATE SYNTHASE 1-RELATED"/>
    <property type="match status" value="1"/>
</dbReference>
<evidence type="ECO:0000259" key="9">
    <source>
        <dbReference type="Pfam" id="PF20656"/>
    </source>
</evidence>
<feature type="domain" description="Malate synthase C-terminal" evidence="10">
    <location>
        <begin position="418"/>
        <end position="536"/>
    </location>
</feature>
<evidence type="ECO:0000256" key="7">
    <source>
        <dbReference type="PIRSR" id="PIRSR001363-1"/>
    </source>
</evidence>
<dbReference type="NCBIfam" id="TIGR01344">
    <property type="entry name" value="malate_syn_A"/>
    <property type="match status" value="1"/>
</dbReference>
<dbReference type="EC" id="2.3.3.9" evidence="2"/>